<accession>A0A913X1E0</accession>
<proteinExistence type="predicted"/>
<dbReference type="SUPFAM" id="SSF50249">
    <property type="entry name" value="Nucleic acid-binding proteins"/>
    <property type="match status" value="1"/>
</dbReference>
<organism evidence="1 2">
    <name type="scientific">Exaiptasia diaphana</name>
    <name type="common">Tropical sea anemone</name>
    <name type="synonym">Aiptasia pulchella</name>
    <dbReference type="NCBI Taxonomy" id="2652724"/>
    <lineage>
        <taxon>Eukaryota</taxon>
        <taxon>Metazoa</taxon>
        <taxon>Cnidaria</taxon>
        <taxon>Anthozoa</taxon>
        <taxon>Hexacorallia</taxon>
        <taxon>Actiniaria</taxon>
        <taxon>Aiptasiidae</taxon>
        <taxon>Exaiptasia</taxon>
    </lineage>
</organism>
<dbReference type="AlphaFoldDB" id="A0A913X1E0"/>
<evidence type="ECO:0000313" key="2">
    <source>
        <dbReference type="Proteomes" id="UP000887567"/>
    </source>
</evidence>
<dbReference type="RefSeq" id="XP_020897393.1">
    <property type="nucleotide sequence ID" value="XM_021041734.2"/>
</dbReference>
<keyword evidence="2" id="KW-1185">Reference proteome</keyword>
<reference evidence="1" key="1">
    <citation type="submission" date="2022-11" db="UniProtKB">
        <authorList>
            <consortium name="EnsemblMetazoa"/>
        </authorList>
    </citation>
    <scope>IDENTIFICATION</scope>
</reference>
<dbReference type="OMA" id="CIAVHIT"/>
<dbReference type="GeneID" id="110236237"/>
<dbReference type="OrthoDB" id="8959871at2759"/>
<dbReference type="EnsemblMetazoa" id="XM_021041734.2">
    <property type="protein sequence ID" value="XP_020897393.1"/>
    <property type="gene ID" value="LOC110236237"/>
</dbReference>
<dbReference type="Gene3D" id="2.40.50.140">
    <property type="entry name" value="Nucleic acid-binding proteins"/>
    <property type="match status" value="1"/>
</dbReference>
<dbReference type="Proteomes" id="UP000887567">
    <property type="component" value="Unplaced"/>
</dbReference>
<dbReference type="InterPro" id="IPR012340">
    <property type="entry name" value="NA-bd_OB-fold"/>
</dbReference>
<protein>
    <submittedName>
        <fullName evidence="1">Uncharacterized protein</fullName>
    </submittedName>
</protein>
<evidence type="ECO:0000313" key="1">
    <source>
        <dbReference type="EnsemblMetazoa" id="XP_020897393.1"/>
    </source>
</evidence>
<name>A0A913X1E0_EXADI</name>
<dbReference type="KEGG" id="epa:110236237"/>
<sequence>MASNSNSSNQKTSDEDEVQGYIHQLSAIKTAKNEKRSSYFNCHIQTSQHHVVRAVCYSPKKRLALQQACQSKSPIKIQGVKRSLSKSFSNQNQKEEICITKYAKITTTRTDFTHDAALTSRLHQIDQCLSADVYDVVDIKIKVFSKTENKQWVIKNDKKIYKTDCLVADNTNSMKLVIWEDLIDQIHAGESYHIKNLTIRVFDDDKYLNTNESTTIEKIEDLTDINLDTVDDLKDSFITGTCIAVHITKRKACLVCNNTIDESQHDKAQREDQEDEDDDDMFTCNHCKNTLLTSNQKIKFVCNLTIKNDQNKISNYTFFNDALKSFLQIIGNDKPLNEYTEKSLERLFLKQGNQLTFIAEDSQKIIDQFLL</sequence>